<evidence type="ECO:0000259" key="7">
    <source>
        <dbReference type="Pfam" id="PF06271"/>
    </source>
</evidence>
<feature type="domain" description="VanZ-like" evidence="6">
    <location>
        <begin position="48"/>
        <end position="188"/>
    </location>
</feature>
<sequence length="404" mass="46769">MEIYLKPIISACYVFPVLAVLFTLPYIIYEYHKYGSILVIRTGVVYTFIFYMLTSYFMTVLPLPPIDSVTPDSACMLLVPFDAVRRVVATVNITLSNPATYINLFKCGDFWQIAFNILLLVPFGVYLRYYFKRKWWQVLIMSFCYSLFFELTQLSGLYGIYPYPYRFFEVDDLICNTLGGMVGFWVAPAVVFMLPKRDRMDEVAYNRGQIVSEFRRIIAWALDMLVIMAPVAVFFAIDKEKFMNAVYDVRYLVVIAVYIVIAFTIVTAVTKGRTIGKALVNIRLVRADSKKTDNKTADYEAENIEADTHRRVNVFRLMGRYFILYVLSLPSPVYAYNLYHVALKADGWRFSVSIAVCLLCLMVTAYFAIDFILCLFSSTRQMFYDRVMGITHVNMVKQKEKISK</sequence>
<keyword evidence="3 5" id="KW-1133">Transmembrane helix</keyword>
<name>A0A175A223_9FIRM</name>
<dbReference type="InterPro" id="IPR021192">
    <property type="entry name" value="UCP031578_Vanz/RDD"/>
</dbReference>
<dbReference type="EMBL" id="WKRD01000003">
    <property type="protein sequence ID" value="MSC56682.1"/>
    <property type="molecule type" value="Genomic_DNA"/>
</dbReference>
<organism evidence="9 12">
    <name type="scientific">Lachnospira eligens</name>
    <dbReference type="NCBI Taxonomy" id="39485"/>
    <lineage>
        <taxon>Bacteria</taxon>
        <taxon>Bacillati</taxon>
        <taxon>Bacillota</taxon>
        <taxon>Clostridia</taxon>
        <taxon>Lachnospirales</taxon>
        <taxon>Lachnospiraceae</taxon>
        <taxon>Lachnospira</taxon>
    </lineage>
</organism>
<feature type="transmembrane region" description="Helical" evidence="5">
    <location>
        <begin position="38"/>
        <end position="58"/>
    </location>
</feature>
<dbReference type="AlphaFoldDB" id="A0A175A223"/>
<feature type="transmembrane region" description="Helical" evidence="5">
    <location>
        <begin position="321"/>
        <end position="339"/>
    </location>
</feature>
<gene>
    <name evidence="8" type="ORF">ERS852490_00574</name>
    <name evidence="9" type="ORF">ERS852492_02593</name>
    <name evidence="10" type="ORF">GKE48_04330</name>
</gene>
<protein>
    <submittedName>
        <fullName evidence="10">VanZ family protein</fullName>
    </submittedName>
    <submittedName>
        <fullName evidence="9">VanZ like family</fullName>
    </submittedName>
</protein>
<keyword evidence="4 5" id="KW-0472">Membrane</keyword>
<evidence type="ECO:0000256" key="1">
    <source>
        <dbReference type="ARBA" id="ARBA00004141"/>
    </source>
</evidence>
<evidence type="ECO:0000256" key="3">
    <source>
        <dbReference type="ARBA" id="ARBA00022989"/>
    </source>
</evidence>
<dbReference type="EMBL" id="CZBV01000008">
    <property type="protein sequence ID" value="CUQ90081.1"/>
    <property type="molecule type" value="Genomic_DNA"/>
</dbReference>
<dbReference type="PANTHER" id="PTHR36834:SF1">
    <property type="entry name" value="INTEGRAL MEMBRANE PROTEIN"/>
    <property type="match status" value="1"/>
</dbReference>
<feature type="transmembrane region" description="Helical" evidence="5">
    <location>
        <begin position="249"/>
        <end position="269"/>
    </location>
</feature>
<reference evidence="11 12" key="1">
    <citation type="submission" date="2015-09" db="EMBL/GenBank/DDBJ databases">
        <authorList>
            <consortium name="Pathogen Informatics"/>
        </authorList>
    </citation>
    <scope>NUCLEOTIDE SEQUENCE [LARGE SCALE GENOMIC DNA]</scope>
    <source>
        <strain evidence="8 11">2789STDY5834875</strain>
        <strain evidence="9 12">2789STDY5834878</strain>
    </source>
</reference>
<evidence type="ECO:0000256" key="4">
    <source>
        <dbReference type="ARBA" id="ARBA00023136"/>
    </source>
</evidence>
<dbReference type="EMBL" id="CZBU01000001">
    <property type="protein sequence ID" value="CUQ75546.1"/>
    <property type="molecule type" value="Genomic_DNA"/>
</dbReference>
<dbReference type="Proteomes" id="UP000481964">
    <property type="component" value="Unassembled WGS sequence"/>
</dbReference>
<dbReference type="PIRSF" id="PIRSF031578">
    <property type="entry name" value="Uncharacterised_Vanz_RDD-cont"/>
    <property type="match status" value="1"/>
</dbReference>
<evidence type="ECO:0000259" key="6">
    <source>
        <dbReference type="Pfam" id="PF04892"/>
    </source>
</evidence>
<evidence type="ECO:0000313" key="11">
    <source>
        <dbReference type="Proteomes" id="UP000095621"/>
    </source>
</evidence>
<dbReference type="OrthoDB" id="9805025at2"/>
<evidence type="ECO:0000313" key="12">
    <source>
        <dbReference type="Proteomes" id="UP000095780"/>
    </source>
</evidence>
<evidence type="ECO:0000313" key="13">
    <source>
        <dbReference type="Proteomes" id="UP000481964"/>
    </source>
</evidence>
<dbReference type="InterPro" id="IPR010432">
    <property type="entry name" value="RDD"/>
</dbReference>
<dbReference type="PANTHER" id="PTHR36834">
    <property type="entry name" value="MEMBRANE PROTEIN-RELATED"/>
    <property type="match status" value="1"/>
</dbReference>
<dbReference type="GO" id="GO:0016020">
    <property type="term" value="C:membrane"/>
    <property type="evidence" value="ECO:0007669"/>
    <property type="project" value="UniProtKB-SubCell"/>
</dbReference>
<dbReference type="Proteomes" id="UP000095780">
    <property type="component" value="Unassembled WGS sequence"/>
</dbReference>
<evidence type="ECO:0000256" key="2">
    <source>
        <dbReference type="ARBA" id="ARBA00022692"/>
    </source>
</evidence>
<feature type="transmembrane region" description="Helical" evidence="5">
    <location>
        <begin position="173"/>
        <end position="194"/>
    </location>
</feature>
<dbReference type="Pfam" id="PF06271">
    <property type="entry name" value="RDD"/>
    <property type="match status" value="1"/>
</dbReference>
<feature type="transmembrane region" description="Helical" evidence="5">
    <location>
        <begin position="110"/>
        <end position="131"/>
    </location>
</feature>
<dbReference type="InterPro" id="IPR006976">
    <property type="entry name" value="VanZ-like"/>
</dbReference>
<dbReference type="Proteomes" id="UP000095621">
    <property type="component" value="Unassembled WGS sequence"/>
</dbReference>
<comment type="subcellular location">
    <subcellularLocation>
        <location evidence="1">Membrane</location>
        <topology evidence="1">Multi-pass membrane protein</topology>
    </subcellularLocation>
</comment>
<dbReference type="Pfam" id="PF04892">
    <property type="entry name" value="VanZ"/>
    <property type="match status" value="1"/>
</dbReference>
<reference evidence="10 13" key="2">
    <citation type="journal article" date="2019" name="Nat. Med.">
        <title>A library of human gut bacterial isolates paired with longitudinal multiomics data enables mechanistic microbiome research.</title>
        <authorList>
            <person name="Poyet M."/>
            <person name="Groussin M."/>
            <person name="Gibbons S.M."/>
            <person name="Avila-Pacheco J."/>
            <person name="Jiang X."/>
            <person name="Kearney S.M."/>
            <person name="Perrotta A.R."/>
            <person name="Berdy B."/>
            <person name="Zhao S."/>
            <person name="Lieberman T.D."/>
            <person name="Swanson P.K."/>
            <person name="Smith M."/>
            <person name="Roesemann S."/>
            <person name="Alexander J.E."/>
            <person name="Rich S.A."/>
            <person name="Livny J."/>
            <person name="Vlamakis H."/>
            <person name="Clish C."/>
            <person name="Bullock K."/>
            <person name="Deik A."/>
            <person name="Scott J."/>
            <person name="Pierce K.A."/>
            <person name="Xavier R.J."/>
            <person name="Alm E.J."/>
        </authorList>
    </citation>
    <scope>NUCLEOTIDE SEQUENCE [LARGE SCALE GENOMIC DNA]</scope>
    <source>
        <strain evidence="10 13">BIOML-A1</strain>
    </source>
</reference>
<evidence type="ECO:0000313" key="8">
    <source>
        <dbReference type="EMBL" id="CUQ75546.1"/>
    </source>
</evidence>
<dbReference type="InterPro" id="IPR053150">
    <property type="entry name" value="Teicoplanin_resist-assoc"/>
</dbReference>
<feature type="transmembrane region" description="Helical" evidence="5">
    <location>
        <begin position="138"/>
        <end position="161"/>
    </location>
</feature>
<keyword evidence="2 5" id="KW-0812">Transmembrane</keyword>
<proteinExistence type="predicted"/>
<dbReference type="RefSeq" id="WP_055214521.1">
    <property type="nucleotide sequence ID" value="NZ_CABIXW010000008.1"/>
</dbReference>
<evidence type="ECO:0000313" key="10">
    <source>
        <dbReference type="EMBL" id="MSC56682.1"/>
    </source>
</evidence>
<feature type="domain" description="RDD" evidence="7">
    <location>
        <begin position="214"/>
        <end position="293"/>
    </location>
</feature>
<feature type="transmembrane region" description="Helical" evidence="5">
    <location>
        <begin position="217"/>
        <end position="237"/>
    </location>
</feature>
<evidence type="ECO:0000256" key="5">
    <source>
        <dbReference type="SAM" id="Phobius"/>
    </source>
</evidence>
<feature type="transmembrane region" description="Helical" evidence="5">
    <location>
        <begin position="351"/>
        <end position="376"/>
    </location>
</feature>
<accession>A0A175A223</accession>
<feature type="transmembrane region" description="Helical" evidence="5">
    <location>
        <begin position="6"/>
        <end position="29"/>
    </location>
</feature>
<evidence type="ECO:0000313" key="9">
    <source>
        <dbReference type="EMBL" id="CUQ90081.1"/>
    </source>
</evidence>